<keyword evidence="2" id="KW-1185">Reference proteome</keyword>
<evidence type="ECO:0000313" key="2">
    <source>
        <dbReference type="Proteomes" id="UP001371305"/>
    </source>
</evidence>
<name>A0ABU9AYH8_9BACT</name>
<organism evidence="1 2">
    <name type="scientific">Luteolibacter soli</name>
    <dbReference type="NCBI Taxonomy" id="3135280"/>
    <lineage>
        <taxon>Bacteria</taxon>
        <taxon>Pseudomonadati</taxon>
        <taxon>Verrucomicrobiota</taxon>
        <taxon>Verrucomicrobiia</taxon>
        <taxon>Verrucomicrobiales</taxon>
        <taxon>Verrucomicrobiaceae</taxon>
        <taxon>Luteolibacter</taxon>
    </lineage>
</organism>
<evidence type="ECO:0008006" key="3">
    <source>
        <dbReference type="Google" id="ProtNLM"/>
    </source>
</evidence>
<sequence>MNFSPTDLQEVKAMAARIVADAAIKEAGGAKRLVTFPIPTICQMTGLSRHTVPQRMPVTETSPGKHGVTLENLEAYLDGKTVWPGKERKKARAEAATSTPAK</sequence>
<proteinExistence type="predicted"/>
<evidence type="ECO:0000313" key="1">
    <source>
        <dbReference type="EMBL" id="MEK7952811.1"/>
    </source>
</evidence>
<protein>
    <recommendedName>
        <fullName evidence="3">Pyocin activator protein PrtN</fullName>
    </recommendedName>
</protein>
<comment type="caution">
    <text evidence="1">The sequence shown here is derived from an EMBL/GenBank/DDBJ whole genome shotgun (WGS) entry which is preliminary data.</text>
</comment>
<dbReference type="EMBL" id="JBBUKT010000008">
    <property type="protein sequence ID" value="MEK7952811.1"/>
    <property type="molecule type" value="Genomic_DNA"/>
</dbReference>
<reference evidence="1 2" key="1">
    <citation type="submission" date="2024-04" db="EMBL/GenBank/DDBJ databases">
        <title>Luteolibacter sp. isolated from soil.</title>
        <authorList>
            <person name="An J."/>
        </authorList>
    </citation>
    <scope>NUCLEOTIDE SEQUENCE [LARGE SCALE GENOMIC DNA]</scope>
    <source>
        <strain evidence="1 2">Y139</strain>
    </source>
</reference>
<dbReference type="RefSeq" id="WP_341406568.1">
    <property type="nucleotide sequence ID" value="NZ_JBBUKT010000008.1"/>
</dbReference>
<accession>A0ABU9AYH8</accession>
<dbReference type="Proteomes" id="UP001371305">
    <property type="component" value="Unassembled WGS sequence"/>
</dbReference>
<gene>
    <name evidence="1" type="ORF">WKV53_20020</name>
</gene>